<dbReference type="RefSeq" id="XP_024742640.1">
    <property type="nucleotide sequence ID" value="XM_024870884.1"/>
</dbReference>
<sequence>MSRVLTIGIFNSDEFSAADSKTVAGSITKPIFYVLGRSVPESGFHKTSLGCCVGSSGRRR</sequence>
<dbReference type="GeneID" id="36578966"/>
<proteinExistence type="predicted"/>
<dbReference type="InParanoid" id="A0A2J6TRT8"/>
<keyword evidence="2" id="KW-1185">Reference proteome</keyword>
<dbReference type="EMBL" id="KZ613746">
    <property type="protein sequence ID" value="PMD65736.1"/>
    <property type="molecule type" value="Genomic_DNA"/>
</dbReference>
<evidence type="ECO:0000313" key="1">
    <source>
        <dbReference type="EMBL" id="PMD65736.1"/>
    </source>
</evidence>
<protein>
    <submittedName>
        <fullName evidence="1">Uncharacterized protein</fullName>
    </submittedName>
</protein>
<accession>A0A2J6TRT8</accession>
<dbReference type="OrthoDB" id="2141514at2759"/>
<organism evidence="1 2">
    <name type="scientific">Hyaloscypha bicolor E</name>
    <dbReference type="NCBI Taxonomy" id="1095630"/>
    <lineage>
        <taxon>Eukaryota</taxon>
        <taxon>Fungi</taxon>
        <taxon>Dikarya</taxon>
        <taxon>Ascomycota</taxon>
        <taxon>Pezizomycotina</taxon>
        <taxon>Leotiomycetes</taxon>
        <taxon>Helotiales</taxon>
        <taxon>Hyaloscyphaceae</taxon>
        <taxon>Hyaloscypha</taxon>
        <taxon>Hyaloscypha bicolor</taxon>
    </lineage>
</organism>
<evidence type="ECO:0000313" key="2">
    <source>
        <dbReference type="Proteomes" id="UP000235371"/>
    </source>
</evidence>
<gene>
    <name evidence="1" type="ORF">K444DRAFT_185930</name>
</gene>
<reference evidence="1 2" key="1">
    <citation type="submission" date="2016-04" db="EMBL/GenBank/DDBJ databases">
        <title>A degradative enzymes factory behind the ericoid mycorrhizal symbiosis.</title>
        <authorList>
            <consortium name="DOE Joint Genome Institute"/>
            <person name="Martino E."/>
            <person name="Morin E."/>
            <person name="Grelet G."/>
            <person name="Kuo A."/>
            <person name="Kohler A."/>
            <person name="Daghino S."/>
            <person name="Barry K."/>
            <person name="Choi C."/>
            <person name="Cichocki N."/>
            <person name="Clum A."/>
            <person name="Copeland A."/>
            <person name="Hainaut M."/>
            <person name="Haridas S."/>
            <person name="Labutti K."/>
            <person name="Lindquist E."/>
            <person name="Lipzen A."/>
            <person name="Khouja H.-R."/>
            <person name="Murat C."/>
            <person name="Ohm R."/>
            <person name="Olson A."/>
            <person name="Spatafora J."/>
            <person name="Veneault-Fourrey C."/>
            <person name="Henrissat B."/>
            <person name="Grigoriev I."/>
            <person name="Martin F."/>
            <person name="Perotto S."/>
        </authorList>
    </citation>
    <scope>NUCLEOTIDE SEQUENCE [LARGE SCALE GENOMIC DNA]</scope>
    <source>
        <strain evidence="1 2">E</strain>
    </source>
</reference>
<dbReference type="Proteomes" id="UP000235371">
    <property type="component" value="Unassembled WGS sequence"/>
</dbReference>
<name>A0A2J6TRT8_9HELO</name>
<dbReference type="AlphaFoldDB" id="A0A2J6TRT8"/>